<keyword evidence="1" id="KW-1133">Transmembrane helix</keyword>
<sequence>MIYINPASNYILYQKMIVYFISTALVIISLYGILNFF</sequence>
<dbReference type="Proteomes" id="UP000035680">
    <property type="component" value="Unassembled WGS sequence"/>
</dbReference>
<protein>
    <submittedName>
        <fullName evidence="3">NADH dehydrogenase subunit 5</fullName>
    </submittedName>
</protein>
<evidence type="ECO:0000313" key="2">
    <source>
        <dbReference type="Proteomes" id="UP000035680"/>
    </source>
</evidence>
<accession>A0A0K0EU04</accession>
<evidence type="ECO:0000313" key="3">
    <source>
        <dbReference type="WBParaSite" id="SVE_0000962850.1"/>
    </source>
</evidence>
<keyword evidence="1" id="KW-0812">Transmembrane</keyword>
<reference evidence="2" key="1">
    <citation type="submission" date="2014-07" db="EMBL/GenBank/DDBJ databases">
        <authorList>
            <person name="Martin A.A"/>
            <person name="De Silva N."/>
        </authorList>
    </citation>
    <scope>NUCLEOTIDE SEQUENCE</scope>
</reference>
<proteinExistence type="predicted"/>
<reference evidence="3" key="2">
    <citation type="submission" date="2015-08" db="UniProtKB">
        <authorList>
            <consortium name="WormBaseParasite"/>
        </authorList>
    </citation>
    <scope>IDENTIFICATION</scope>
</reference>
<organism evidence="2 3">
    <name type="scientific">Strongyloides venezuelensis</name>
    <name type="common">Threadworm</name>
    <dbReference type="NCBI Taxonomy" id="75913"/>
    <lineage>
        <taxon>Eukaryota</taxon>
        <taxon>Metazoa</taxon>
        <taxon>Ecdysozoa</taxon>
        <taxon>Nematoda</taxon>
        <taxon>Chromadorea</taxon>
        <taxon>Rhabditida</taxon>
        <taxon>Tylenchina</taxon>
        <taxon>Panagrolaimomorpha</taxon>
        <taxon>Strongyloidoidea</taxon>
        <taxon>Strongyloididae</taxon>
        <taxon>Strongyloides</taxon>
    </lineage>
</organism>
<keyword evidence="2" id="KW-1185">Reference proteome</keyword>
<keyword evidence="1" id="KW-0472">Membrane</keyword>
<feature type="transmembrane region" description="Helical" evidence="1">
    <location>
        <begin position="16"/>
        <end position="34"/>
    </location>
</feature>
<dbReference type="WBParaSite" id="SVE_0000962850.1">
    <property type="protein sequence ID" value="SVE_0000962850.1"/>
    <property type="gene ID" value="SVE_0000962850"/>
</dbReference>
<name>A0A0K0EU04_STRVS</name>
<evidence type="ECO:0000256" key="1">
    <source>
        <dbReference type="SAM" id="Phobius"/>
    </source>
</evidence>
<dbReference type="AlphaFoldDB" id="A0A0K0EU04"/>